<name>A0ABV2MD38_9HYPH</name>
<evidence type="ECO:0000313" key="1">
    <source>
        <dbReference type="EMBL" id="MET3753407.1"/>
    </source>
</evidence>
<evidence type="ECO:0008006" key="3">
    <source>
        <dbReference type="Google" id="ProtNLM"/>
    </source>
</evidence>
<dbReference type="EMBL" id="JBEPMY010000001">
    <property type="protein sequence ID" value="MET3753407.1"/>
    <property type="molecule type" value="Genomic_DNA"/>
</dbReference>
<proteinExistence type="predicted"/>
<dbReference type="RefSeq" id="WP_168299146.1">
    <property type="nucleotide sequence ID" value="NZ_CP071604.1"/>
</dbReference>
<keyword evidence="2" id="KW-1185">Reference proteome</keyword>
<sequence length="226" mass="25348">MKKEAPNTDELPVTIEEVQRMEPQLHAWSEMAARAYGFYSGINEAIKKSADKWPTAAHHASDYRQEMAMMAIIRLFATMDRGSRISFQSVYKYLQTNAATDEVSKLFATAEPPSSIEAARGAVTASMARFFEAYRTIDFKAFGRIQSFRNGQVAHISWPEIKAAKVTYSDLETLLRSVCVLAGELKLMLTGCNDWPSDEFDGSHRQAYQFWLKAIEAEAAGRTATP</sequence>
<accession>A0ABV2MD38</accession>
<protein>
    <recommendedName>
        <fullName evidence="3">HEPN AbiU2-like domain-containing protein</fullName>
    </recommendedName>
</protein>
<reference evidence="1 2" key="1">
    <citation type="submission" date="2024-06" db="EMBL/GenBank/DDBJ databases">
        <title>Genomic Encyclopedia of Type Strains, Phase IV (KMG-IV): sequencing the most valuable type-strain genomes for metagenomic binning, comparative biology and taxonomic classification.</title>
        <authorList>
            <person name="Goeker M."/>
        </authorList>
    </citation>
    <scope>NUCLEOTIDE SEQUENCE [LARGE SCALE GENOMIC DNA]</scope>
    <source>
        <strain evidence="1 2">DSM 29288</strain>
    </source>
</reference>
<dbReference type="GeneID" id="91149089"/>
<gene>
    <name evidence="1" type="ORF">ABID08_000746</name>
</gene>
<dbReference type="Proteomes" id="UP001549077">
    <property type="component" value="Unassembled WGS sequence"/>
</dbReference>
<organism evidence="1 2">
    <name type="scientific">Rhizobium binae</name>
    <dbReference type="NCBI Taxonomy" id="1138190"/>
    <lineage>
        <taxon>Bacteria</taxon>
        <taxon>Pseudomonadati</taxon>
        <taxon>Pseudomonadota</taxon>
        <taxon>Alphaproteobacteria</taxon>
        <taxon>Hyphomicrobiales</taxon>
        <taxon>Rhizobiaceae</taxon>
        <taxon>Rhizobium/Agrobacterium group</taxon>
        <taxon>Rhizobium</taxon>
    </lineage>
</organism>
<evidence type="ECO:0000313" key="2">
    <source>
        <dbReference type="Proteomes" id="UP001549077"/>
    </source>
</evidence>
<comment type="caution">
    <text evidence="1">The sequence shown here is derived from an EMBL/GenBank/DDBJ whole genome shotgun (WGS) entry which is preliminary data.</text>
</comment>